<gene>
    <name evidence="1" type="ORF">FHX40_1660</name>
</gene>
<comment type="caution">
    <text evidence="1">The sequence shown here is derived from an EMBL/GenBank/DDBJ whole genome shotgun (WGS) entry which is preliminary data.</text>
</comment>
<reference evidence="1 2" key="1">
    <citation type="submission" date="2019-06" db="EMBL/GenBank/DDBJ databases">
        <title>Sequencing the genomes of 1000 actinobacteria strains.</title>
        <authorList>
            <person name="Klenk H.-P."/>
        </authorList>
    </citation>
    <scope>NUCLEOTIDE SEQUENCE [LARGE SCALE GENOMIC DNA]</scope>
    <source>
        <strain evidence="1 2">DSM 43186</strain>
    </source>
</reference>
<protein>
    <submittedName>
        <fullName evidence="1">Sirohydrochlorin ferrochelatase</fullName>
    </submittedName>
</protein>
<proteinExistence type="predicted"/>
<evidence type="ECO:0000313" key="1">
    <source>
        <dbReference type="EMBL" id="TQM74971.1"/>
    </source>
</evidence>
<sequence>MLRVDNPQVDVRLVHLGDDIDGLAKELDEIAASRPQGAVSAVVAPLVTGPHPKVYRMVREAIAASGTQVMINPPLGPHPLIAEVMHIRLADAGLARADRVRLFNIASPVDGIIVLTAGGPEAVRAADTTAVLLAARLAIPVVAASVDDGPGPRDAAERLHKIGASRLAIAPCIIGPEADPAEVRAAAESIGAGCAQPIGAHTSLARLIIEAYGNTLYELE</sequence>
<dbReference type="SUPFAM" id="SSF53800">
    <property type="entry name" value="Chelatase"/>
    <property type="match status" value="1"/>
</dbReference>
<name>A0A543IWM8_9ACTN</name>
<dbReference type="Proteomes" id="UP000319213">
    <property type="component" value="Unassembled WGS sequence"/>
</dbReference>
<keyword evidence="2" id="KW-1185">Reference proteome</keyword>
<dbReference type="AlphaFoldDB" id="A0A543IWM8"/>
<accession>A0A543IWM8</accession>
<evidence type="ECO:0000313" key="2">
    <source>
        <dbReference type="Proteomes" id="UP000319213"/>
    </source>
</evidence>
<organism evidence="1 2">
    <name type="scientific">Thermopolyspora flexuosa</name>
    <dbReference type="NCBI Taxonomy" id="103836"/>
    <lineage>
        <taxon>Bacteria</taxon>
        <taxon>Bacillati</taxon>
        <taxon>Actinomycetota</taxon>
        <taxon>Actinomycetes</taxon>
        <taxon>Streptosporangiales</taxon>
        <taxon>Streptosporangiaceae</taxon>
        <taxon>Thermopolyspora</taxon>
    </lineage>
</organism>
<dbReference type="EMBL" id="VFPQ01000001">
    <property type="protein sequence ID" value="TQM74971.1"/>
    <property type="molecule type" value="Genomic_DNA"/>
</dbReference>